<evidence type="ECO:0000313" key="2">
    <source>
        <dbReference type="Proteomes" id="UP000654075"/>
    </source>
</evidence>
<dbReference type="Proteomes" id="UP000654075">
    <property type="component" value="Unassembled WGS sequence"/>
</dbReference>
<reference evidence="1" key="1">
    <citation type="submission" date="2021-02" db="EMBL/GenBank/DDBJ databases">
        <authorList>
            <person name="Dougan E. K."/>
            <person name="Rhodes N."/>
            <person name="Thang M."/>
            <person name="Chan C."/>
        </authorList>
    </citation>
    <scope>NUCLEOTIDE SEQUENCE</scope>
</reference>
<sequence>MQSLSIKNNAIPRYQKEGLCSSKSSLPSKQQLYNGILAKTSKESRVQMLPNCTSALWQGMVRNLPAVLILHLCQELHPGSFLWHFKACSERAWQRIQCGCVAQYVQGNVFCHAEGKACAHLKVPYLRNNSCTMGF</sequence>
<dbReference type="EMBL" id="CAJNNV010009572">
    <property type="protein sequence ID" value="CAE8597547.1"/>
    <property type="molecule type" value="Genomic_DNA"/>
</dbReference>
<organism evidence="1 2">
    <name type="scientific">Polarella glacialis</name>
    <name type="common">Dinoflagellate</name>
    <dbReference type="NCBI Taxonomy" id="89957"/>
    <lineage>
        <taxon>Eukaryota</taxon>
        <taxon>Sar</taxon>
        <taxon>Alveolata</taxon>
        <taxon>Dinophyceae</taxon>
        <taxon>Suessiales</taxon>
        <taxon>Suessiaceae</taxon>
        <taxon>Polarella</taxon>
    </lineage>
</organism>
<evidence type="ECO:0000313" key="1">
    <source>
        <dbReference type="EMBL" id="CAE8597547.1"/>
    </source>
</evidence>
<accession>A0A813EED7</accession>
<name>A0A813EED7_POLGL</name>
<proteinExistence type="predicted"/>
<dbReference type="AlphaFoldDB" id="A0A813EED7"/>
<protein>
    <submittedName>
        <fullName evidence="1">Uncharacterized protein</fullName>
    </submittedName>
</protein>
<keyword evidence="2" id="KW-1185">Reference proteome</keyword>
<comment type="caution">
    <text evidence="1">The sequence shown here is derived from an EMBL/GenBank/DDBJ whole genome shotgun (WGS) entry which is preliminary data.</text>
</comment>
<gene>
    <name evidence="1" type="ORF">PGLA1383_LOCUS15989</name>
</gene>